<name>A9Q9K7_OXYMA</name>
<evidence type="ECO:0000256" key="3">
    <source>
        <dbReference type="ARBA" id="ARBA00022448"/>
    </source>
</evidence>
<dbReference type="SUPFAM" id="SSF81342">
    <property type="entry name" value="Transmembrane di-heme cytochromes"/>
    <property type="match status" value="1"/>
</dbReference>
<dbReference type="InterPro" id="IPR048259">
    <property type="entry name" value="Cytochrome_b_N_euk/bac"/>
</dbReference>
<dbReference type="CDD" id="cd00284">
    <property type="entry name" value="Cytochrome_b_N"/>
    <property type="match status" value="1"/>
</dbReference>
<dbReference type="Gene3D" id="1.20.810.10">
    <property type="entry name" value="Cytochrome Bc1 Complex, Chain C"/>
    <property type="match status" value="1"/>
</dbReference>
<feature type="transmembrane region" description="Helical" evidence="14">
    <location>
        <begin position="232"/>
        <end position="253"/>
    </location>
</feature>
<keyword evidence="7 14" id="KW-0479">Metal-binding</keyword>
<dbReference type="InterPro" id="IPR027387">
    <property type="entry name" value="Cytb/b6-like_sf"/>
</dbReference>
<evidence type="ECO:0000313" key="18">
    <source>
        <dbReference type="EMBL" id="ABX58020.1"/>
    </source>
</evidence>
<keyword evidence="13 14" id="KW-0472">Membrane</keyword>
<dbReference type="PROSITE" id="PS50253">
    <property type="entry name" value="COX3"/>
    <property type="match status" value="1"/>
</dbReference>
<feature type="domain" description="Cytochrome b/b6 N-terminal region profile" evidence="16">
    <location>
        <begin position="7"/>
        <end position="212"/>
    </location>
</feature>
<dbReference type="GO" id="GO:0005743">
    <property type="term" value="C:mitochondrial inner membrane"/>
    <property type="evidence" value="ECO:0007669"/>
    <property type="project" value="UniProtKB-SubCell"/>
</dbReference>
<reference evidence="18" key="1">
    <citation type="journal article" date="2007" name="J. Mol. Biol.">
        <title>The highly reduced and fragmented mitochondrial genome of the early-branching dinoflagellate Oxyrrhis marina shares characteristics with both apicomplexan and dinoflagellate mitochondrial genomes.</title>
        <authorList>
            <person name="Slamovits C.H."/>
            <person name="Saldarriaga J.F."/>
            <person name="Larocque A."/>
            <person name="Keeling P.J."/>
        </authorList>
    </citation>
    <scope>NUCLEOTIDE SEQUENCE</scope>
    <source>
        <strain evidence="18">OmCobCox3</strain>
    </source>
</reference>
<evidence type="ECO:0000256" key="2">
    <source>
        <dbReference type="ARBA" id="ARBA00013531"/>
    </source>
</evidence>
<organism evidence="18">
    <name type="scientific">Oxyrrhis marina</name>
    <name type="common">Dinoflagellate</name>
    <dbReference type="NCBI Taxonomy" id="2969"/>
    <lineage>
        <taxon>Eukaryota</taxon>
        <taxon>Sar</taxon>
        <taxon>Alveolata</taxon>
        <taxon>Dinophyceae</taxon>
        <taxon>Oxyrrhinales</taxon>
        <taxon>Oxyrrhinaceae</taxon>
        <taxon>Oxyrrhis</taxon>
    </lineage>
</organism>
<comment type="function">
    <text evidence="14">Component of the ubiquinol-cytochrome c reductase complex (complex III or cytochrome b-c1 complex) that is part of the mitochondrial respiratory chain. The b-c1 complex mediates electron transfer from ubiquinol to cytochrome c. Contributes to the generation of a proton gradient across the mitochondrial membrane that is then used for ATP synthesis.</text>
</comment>
<feature type="transmembrane region" description="Helical" evidence="14">
    <location>
        <begin position="147"/>
        <end position="169"/>
    </location>
</feature>
<dbReference type="InterPro" id="IPR000298">
    <property type="entry name" value="Cyt_c_oxidase-like_su3"/>
</dbReference>
<feature type="domain" description="Cytochrome b/b6 C-terminal region profile" evidence="17">
    <location>
        <begin position="213"/>
        <end position="380"/>
    </location>
</feature>
<feature type="transmembrane region" description="Helical" evidence="14">
    <location>
        <begin position="399"/>
        <end position="420"/>
    </location>
</feature>
<feature type="transmembrane region" description="Helical" evidence="14">
    <location>
        <begin position="540"/>
        <end position="559"/>
    </location>
</feature>
<keyword evidence="8" id="KW-0999">Mitochondrion inner membrane</keyword>
<comment type="subcellular location">
    <subcellularLocation>
        <location evidence="1">Mitochondrion inner membrane</location>
        <topology evidence="1">Multi-pass membrane protein</topology>
    </subcellularLocation>
</comment>
<feature type="transmembrane region" description="Helical" evidence="14">
    <location>
        <begin position="87"/>
        <end position="108"/>
    </location>
</feature>
<feature type="transmembrane region" description="Helical" evidence="14">
    <location>
        <begin position="292"/>
        <end position="310"/>
    </location>
</feature>
<sequence length="650" mass="74981">FLFIQRVISHNTRKLFIGTAANHLLTYHTPSNLNYYWNIGFFLGFTIVIQILTGLFLALHYTPDINYAFFSVMQIIREVYFGSSFRYIHCSGASFIFAFIFAHIARALYYGSFSHNPSVWISGILLFIVLMIIAFIGYVLPFGSMSFWGATVITNLLSAIPCIIQWISGGLFVHNPTLSRFFVFHFILPLILLAFILFHLFYLHLFSSTNPLAFSFGISQDPFFPFIFSKDFFALFILIPCFSLQTFFGFLSFSHPDNAFEVSYLNTPQHIVPEWYFLSFYAILKSLPSKNAGFMLMLSFLFILFLFMEFSRSFASFNASPSYHISSFYFSFFSSITLGSQIPEELFIYYGRLFIIFMLLSFYPIQFHDIKIKCFNNISSNSSSSANFIPANRIIAASLFYSSFPFCLLIVSPSTLFLALLQLNSNLALDYILFRALSLFFIPFFLIFHLFNNWIRDIVRESSKNCSLILMLLAFAFSFFLFSELCFFFSFFWAAFHSTFSPMILFHGLFLPDASQLSYANSLLLSNAAVSLACSFIERLLLISAYAGLSSFIFASIFLSLQIKEFRSIGFFISDFSLFYFLTGLHFFHVFIGIFFLISFSSSNPISFNSNLTFEAFCSSTDYLYSSIQLLYWHFVEILWLVISFVCYGY</sequence>
<dbReference type="InterPro" id="IPR036150">
    <property type="entry name" value="Cyt_b/b6_C_sf"/>
</dbReference>
<evidence type="ECO:0000256" key="7">
    <source>
        <dbReference type="ARBA" id="ARBA00022723"/>
    </source>
</evidence>
<dbReference type="PANTHER" id="PTHR19271">
    <property type="entry name" value="CYTOCHROME B"/>
    <property type="match status" value="1"/>
</dbReference>
<dbReference type="Gene3D" id="1.20.120.80">
    <property type="entry name" value="Cytochrome c oxidase, subunit III, four-helix bundle"/>
    <property type="match status" value="1"/>
</dbReference>
<dbReference type="EMBL" id="EF680823">
    <property type="protein sequence ID" value="ABX58020.1"/>
    <property type="molecule type" value="mRNA"/>
</dbReference>
<dbReference type="Pfam" id="PF00032">
    <property type="entry name" value="Cytochrom_B_C"/>
    <property type="match status" value="1"/>
</dbReference>
<evidence type="ECO:0000256" key="1">
    <source>
        <dbReference type="ARBA" id="ARBA00004448"/>
    </source>
</evidence>
<keyword evidence="11 14" id="KW-0408">Iron</keyword>
<dbReference type="Pfam" id="PF00033">
    <property type="entry name" value="Cytochrome_B"/>
    <property type="match status" value="1"/>
</dbReference>
<evidence type="ECO:0000256" key="13">
    <source>
        <dbReference type="ARBA" id="ARBA00023136"/>
    </source>
</evidence>
<feature type="transmembrane region" description="Helical" evidence="14">
    <location>
        <begin position="467"/>
        <end position="496"/>
    </location>
</feature>
<feature type="transmembrane region" description="Helical" evidence="14">
    <location>
        <begin position="579"/>
        <end position="600"/>
    </location>
</feature>
<proteinExistence type="evidence at transcript level"/>
<feature type="transmembrane region" description="Helical" evidence="14">
    <location>
        <begin position="630"/>
        <end position="648"/>
    </location>
</feature>
<keyword evidence="4 14" id="KW-0349">Heme</keyword>
<evidence type="ECO:0000256" key="6">
    <source>
        <dbReference type="ARBA" id="ARBA00022692"/>
    </source>
</evidence>
<dbReference type="InterPro" id="IPR005797">
    <property type="entry name" value="Cyt_b/b6_N"/>
</dbReference>
<accession>A9Q9K7</accession>
<feature type="transmembrane region" description="Helical" evidence="14">
    <location>
        <begin position="35"/>
        <end position="59"/>
    </location>
</feature>
<evidence type="ECO:0000256" key="10">
    <source>
        <dbReference type="ARBA" id="ARBA00022989"/>
    </source>
</evidence>
<keyword evidence="9 14" id="KW-0249">Electron transport</keyword>
<feature type="domain" description="Heme-copper oxidase subunit III family profile" evidence="15">
    <location>
        <begin position="402"/>
        <end position="650"/>
    </location>
</feature>
<dbReference type="GO" id="GO:0016491">
    <property type="term" value="F:oxidoreductase activity"/>
    <property type="evidence" value="ECO:0007669"/>
    <property type="project" value="UniProtKB-UniRule"/>
</dbReference>
<dbReference type="GO" id="GO:0008121">
    <property type="term" value="F:quinol-cytochrome-c reductase activity"/>
    <property type="evidence" value="ECO:0007669"/>
    <property type="project" value="TreeGrafter"/>
</dbReference>
<feature type="transmembrane region" description="Helical" evidence="14">
    <location>
        <begin position="432"/>
        <end position="455"/>
    </location>
</feature>
<dbReference type="InterPro" id="IPR035973">
    <property type="entry name" value="Cyt_c_oxidase_su3-like_sf"/>
</dbReference>
<dbReference type="GO" id="GO:0006122">
    <property type="term" value="P:mitochondrial electron transport, ubiquinol to cytochrome c"/>
    <property type="evidence" value="ECO:0007669"/>
    <property type="project" value="TreeGrafter"/>
</dbReference>
<geneLocation type="mitochondrion" evidence="18"/>
<dbReference type="InterPro" id="IPR016174">
    <property type="entry name" value="Di-haem_cyt_TM"/>
</dbReference>
<gene>
    <name evidence="18" type="primary">COB/COX3 fusion</name>
</gene>
<keyword evidence="5 14" id="KW-0679">Respiratory chain</keyword>
<dbReference type="PROSITE" id="PS51003">
    <property type="entry name" value="CYTB_CTER"/>
    <property type="match status" value="1"/>
</dbReference>
<keyword evidence="3 14" id="KW-0813">Transport</keyword>
<evidence type="ECO:0000256" key="11">
    <source>
        <dbReference type="ARBA" id="ARBA00023004"/>
    </source>
</evidence>
<evidence type="ECO:0000256" key="8">
    <source>
        <dbReference type="ARBA" id="ARBA00022792"/>
    </source>
</evidence>
<dbReference type="InterPro" id="IPR005798">
    <property type="entry name" value="Cyt_b/b6_C"/>
</dbReference>
<dbReference type="PROSITE" id="PS51002">
    <property type="entry name" value="CYTB_NTER"/>
    <property type="match status" value="1"/>
</dbReference>
<keyword evidence="10 14" id="KW-1133">Transmembrane helix</keyword>
<dbReference type="SUPFAM" id="SSF81452">
    <property type="entry name" value="Cytochrome c oxidase subunit III-like"/>
    <property type="match status" value="1"/>
</dbReference>
<evidence type="ECO:0000259" key="16">
    <source>
        <dbReference type="PROSITE" id="PS51002"/>
    </source>
</evidence>
<evidence type="ECO:0000259" key="17">
    <source>
        <dbReference type="PROSITE" id="PS51003"/>
    </source>
</evidence>
<evidence type="ECO:0000256" key="14">
    <source>
        <dbReference type="RuleBase" id="RU362117"/>
    </source>
</evidence>
<feature type="non-terminal residue" evidence="18">
    <location>
        <position position="1"/>
    </location>
</feature>
<keyword evidence="6 14" id="KW-0812">Transmembrane</keyword>
<evidence type="ECO:0000256" key="5">
    <source>
        <dbReference type="ARBA" id="ARBA00022660"/>
    </source>
</evidence>
<dbReference type="GO" id="GO:0004129">
    <property type="term" value="F:cytochrome-c oxidase activity"/>
    <property type="evidence" value="ECO:0007669"/>
    <property type="project" value="InterPro"/>
</dbReference>
<comment type="similarity">
    <text evidence="14">Belongs to the cytochrome b family.</text>
</comment>
<dbReference type="AlphaFoldDB" id="A9Q9K7"/>
<evidence type="ECO:0000256" key="4">
    <source>
        <dbReference type="ARBA" id="ARBA00022617"/>
    </source>
</evidence>
<feature type="transmembrane region" description="Helical" evidence="14">
    <location>
        <begin position="181"/>
        <end position="203"/>
    </location>
</feature>
<evidence type="ECO:0000256" key="9">
    <source>
        <dbReference type="ARBA" id="ARBA00022982"/>
    </source>
</evidence>
<evidence type="ECO:0000259" key="15">
    <source>
        <dbReference type="PROSITE" id="PS50253"/>
    </source>
</evidence>
<protein>
    <recommendedName>
        <fullName evidence="2 14">Cytochrome b</fullName>
    </recommendedName>
</protein>
<dbReference type="InterPro" id="IPR013833">
    <property type="entry name" value="Cyt_c_oxidase_su3_a-hlx"/>
</dbReference>
<dbReference type="PANTHER" id="PTHR19271:SF16">
    <property type="entry name" value="CYTOCHROME B"/>
    <property type="match status" value="1"/>
</dbReference>
<comment type="cofactor">
    <cofactor evidence="14">
        <name>heme b</name>
        <dbReference type="ChEBI" id="CHEBI:60344"/>
    </cofactor>
    <text evidence="14">Binds 2 heme groups non-covalently.</text>
</comment>
<dbReference type="GO" id="GO:0046872">
    <property type="term" value="F:metal ion binding"/>
    <property type="evidence" value="ECO:0007669"/>
    <property type="project" value="UniProtKB-UniRule"/>
</dbReference>
<feature type="transmembrane region" description="Helical" evidence="14">
    <location>
        <begin position="346"/>
        <end position="365"/>
    </location>
</feature>
<feature type="transmembrane region" description="Helical" evidence="14">
    <location>
        <begin position="120"/>
        <end position="140"/>
    </location>
</feature>
<feature type="transmembrane region" description="Helical" evidence="14">
    <location>
        <begin position="322"/>
        <end position="340"/>
    </location>
</feature>
<dbReference type="SUPFAM" id="SSF81648">
    <property type="entry name" value="a domain/subunit of cytochrome bc1 complex (Ubiquinol-cytochrome c reductase)"/>
    <property type="match status" value="1"/>
</dbReference>
<dbReference type="Pfam" id="PF00510">
    <property type="entry name" value="COX3"/>
    <property type="match status" value="1"/>
</dbReference>
<evidence type="ECO:0000256" key="12">
    <source>
        <dbReference type="ARBA" id="ARBA00023128"/>
    </source>
</evidence>
<keyword evidence="12 14" id="KW-0496">Mitochondrion</keyword>